<keyword evidence="4" id="KW-1133">Transmembrane helix</keyword>
<keyword evidence="1" id="KW-0489">Methyltransferase</keyword>
<feature type="transmembrane region" description="Helical" evidence="4">
    <location>
        <begin position="92"/>
        <end position="111"/>
    </location>
</feature>
<evidence type="ECO:0000256" key="4">
    <source>
        <dbReference type="SAM" id="Phobius"/>
    </source>
</evidence>
<organism evidence="5 6">
    <name type="scientific">Chitinivorax tropicus</name>
    <dbReference type="NCBI Taxonomy" id="714531"/>
    <lineage>
        <taxon>Bacteria</taxon>
        <taxon>Pseudomonadati</taxon>
        <taxon>Pseudomonadota</taxon>
        <taxon>Betaproteobacteria</taxon>
        <taxon>Chitinivorax</taxon>
    </lineage>
</organism>
<protein>
    <recommendedName>
        <fullName evidence="7">Class I SAM-dependent methyltransferase</fullName>
    </recommendedName>
</protein>
<dbReference type="PANTHER" id="PTHR13610">
    <property type="entry name" value="METHYLTRANSFERASE DOMAIN-CONTAINING PROTEIN"/>
    <property type="match status" value="1"/>
</dbReference>
<name>A0A840MWK1_9PROT</name>
<dbReference type="PANTHER" id="PTHR13610:SF9">
    <property type="entry name" value="FI06469P"/>
    <property type="match status" value="1"/>
</dbReference>
<evidence type="ECO:0000313" key="6">
    <source>
        <dbReference type="Proteomes" id="UP000575898"/>
    </source>
</evidence>
<keyword evidence="3" id="KW-0949">S-adenosyl-L-methionine</keyword>
<dbReference type="SUPFAM" id="SSF53335">
    <property type="entry name" value="S-adenosyl-L-methionine-dependent methyltransferases"/>
    <property type="match status" value="1"/>
</dbReference>
<evidence type="ECO:0000256" key="2">
    <source>
        <dbReference type="ARBA" id="ARBA00022679"/>
    </source>
</evidence>
<comment type="caution">
    <text evidence="5">The sequence shown here is derived from an EMBL/GenBank/DDBJ whole genome shotgun (WGS) entry which is preliminary data.</text>
</comment>
<gene>
    <name evidence="5" type="ORF">HNQ59_002853</name>
</gene>
<evidence type="ECO:0000256" key="3">
    <source>
        <dbReference type="ARBA" id="ARBA00022691"/>
    </source>
</evidence>
<dbReference type="InterPro" id="IPR029063">
    <property type="entry name" value="SAM-dependent_MTases_sf"/>
</dbReference>
<dbReference type="Gene3D" id="3.40.50.150">
    <property type="entry name" value="Vaccinia Virus protein VP39"/>
    <property type="match status" value="1"/>
</dbReference>
<dbReference type="InterPro" id="IPR026170">
    <property type="entry name" value="FAM173A/B"/>
</dbReference>
<keyword evidence="4" id="KW-0812">Transmembrane</keyword>
<accession>A0A840MWK1</accession>
<sequence length="261" mass="29871">MSLSLSRMHWWGRVPVSIQALVLQVLVFPLTWISIWLMAWLGGAPSWLSMALFQGGWSALASHRVGLPSWWWGIQAAFWPLLWLMLSWQWPAWLPALIFAVLVLVYGGGVGSRVPLFLSSQTTCQQLLTVLPTQPALQFLDVGAGLGGVLNQVQQARPDWRCAGVERAWLPWLIGRCRLRWLASPAQWLQQDFNQLDWSRYDIVYAYLSPAPMAQVWQKVEAEMRPGSMFISNSFDVPDVTPDQVIETGDWHRSRLLIWYR</sequence>
<reference evidence="5 6" key="1">
    <citation type="submission" date="2020-08" db="EMBL/GenBank/DDBJ databases">
        <title>Genomic Encyclopedia of Type Strains, Phase IV (KMG-IV): sequencing the most valuable type-strain genomes for metagenomic binning, comparative biology and taxonomic classification.</title>
        <authorList>
            <person name="Goeker M."/>
        </authorList>
    </citation>
    <scope>NUCLEOTIDE SEQUENCE [LARGE SCALE GENOMIC DNA]</scope>
    <source>
        <strain evidence="5 6">DSM 27165</strain>
    </source>
</reference>
<dbReference type="GO" id="GO:0032259">
    <property type="term" value="P:methylation"/>
    <property type="evidence" value="ECO:0007669"/>
    <property type="project" value="UniProtKB-KW"/>
</dbReference>
<evidence type="ECO:0000256" key="1">
    <source>
        <dbReference type="ARBA" id="ARBA00022603"/>
    </source>
</evidence>
<dbReference type="RefSeq" id="WP_184040598.1">
    <property type="nucleotide sequence ID" value="NZ_JACHHY010000018.1"/>
</dbReference>
<evidence type="ECO:0000313" key="5">
    <source>
        <dbReference type="EMBL" id="MBB5019551.1"/>
    </source>
</evidence>
<dbReference type="AlphaFoldDB" id="A0A840MWK1"/>
<keyword evidence="6" id="KW-1185">Reference proteome</keyword>
<dbReference type="GO" id="GO:0016279">
    <property type="term" value="F:protein-lysine N-methyltransferase activity"/>
    <property type="evidence" value="ECO:0007669"/>
    <property type="project" value="InterPro"/>
</dbReference>
<proteinExistence type="predicted"/>
<keyword evidence="2" id="KW-0808">Transferase</keyword>
<dbReference type="Proteomes" id="UP000575898">
    <property type="component" value="Unassembled WGS sequence"/>
</dbReference>
<feature type="transmembrane region" description="Helical" evidence="4">
    <location>
        <begin position="21"/>
        <end position="41"/>
    </location>
</feature>
<keyword evidence="4" id="KW-0472">Membrane</keyword>
<dbReference type="EMBL" id="JACHHY010000018">
    <property type="protein sequence ID" value="MBB5019551.1"/>
    <property type="molecule type" value="Genomic_DNA"/>
</dbReference>
<evidence type="ECO:0008006" key="7">
    <source>
        <dbReference type="Google" id="ProtNLM"/>
    </source>
</evidence>